<keyword evidence="3 10" id="KW-0813">Transport</keyword>
<evidence type="ECO:0000256" key="11">
    <source>
        <dbReference type="SAM" id="MobiDB-lite"/>
    </source>
</evidence>
<evidence type="ECO:0000259" key="12">
    <source>
        <dbReference type="Pfam" id="PF00263"/>
    </source>
</evidence>
<dbReference type="InterPro" id="IPR001775">
    <property type="entry name" value="GspD/PilQ"/>
</dbReference>
<evidence type="ECO:0000256" key="3">
    <source>
        <dbReference type="ARBA" id="ARBA00022448"/>
    </source>
</evidence>
<feature type="domain" description="NolW-like" evidence="13">
    <location>
        <begin position="290"/>
        <end position="369"/>
    </location>
</feature>
<dbReference type="GO" id="GO:0015627">
    <property type="term" value="C:type II protein secretion system complex"/>
    <property type="evidence" value="ECO:0007669"/>
    <property type="project" value="InterPro"/>
</dbReference>
<evidence type="ECO:0000256" key="5">
    <source>
        <dbReference type="ARBA" id="ARBA00022692"/>
    </source>
</evidence>
<dbReference type="Pfam" id="PF03958">
    <property type="entry name" value="Secretin_N"/>
    <property type="match status" value="3"/>
</dbReference>
<protein>
    <submittedName>
        <fullName evidence="15">Type II secretion system protein GspD</fullName>
    </submittedName>
</protein>
<feature type="compositionally biased region" description="Basic and acidic residues" evidence="11">
    <location>
        <begin position="696"/>
        <end position="729"/>
    </location>
</feature>
<name>A0A4P6PDB9_9GAMM</name>
<evidence type="ECO:0000259" key="13">
    <source>
        <dbReference type="Pfam" id="PF03958"/>
    </source>
</evidence>
<dbReference type="AlphaFoldDB" id="A0A4P6PDB9"/>
<evidence type="ECO:0000313" key="16">
    <source>
        <dbReference type="Proteomes" id="UP000290244"/>
    </source>
</evidence>
<keyword evidence="9" id="KW-0998">Cell outer membrane</keyword>
<gene>
    <name evidence="15" type="primary">gspD</name>
    <name evidence="15" type="ORF">EMK97_09420</name>
</gene>
<dbReference type="Pfam" id="PF00263">
    <property type="entry name" value="Secretin"/>
    <property type="match status" value="1"/>
</dbReference>
<dbReference type="InterPro" id="IPR004846">
    <property type="entry name" value="T2SS/T3SS_dom"/>
</dbReference>
<evidence type="ECO:0000256" key="4">
    <source>
        <dbReference type="ARBA" id="ARBA00022452"/>
    </source>
</evidence>
<keyword evidence="7" id="KW-0653">Protein transport</keyword>
<sequence length="729" mass="79703">MNLFKRQSASLLTQNKSSFSKAKHLLLAITAACAINTVCLVSQSFAAQYSPNFKGTEIAEFVNIVGKNLKKTMIVDPNVRGKINVRSYDLLTEEQYYQFFLNVLEVYGYAAVEMDNNIIKIIRNKDAKTAAIPVVGSGSNILGDEMVTRVVEVKNVTVRELVPLLRQLSDQAGGGNVVNYDPANVIMLTGTAATVNRLVKIIERVDRAGDQDVEIIKLAYASAGEMVRIIEAMNKPTGGAKAAQPTFLIPKIVADDRSNSVIISGEIQARERVAKLVKRLDSELETNGNTRVYYLKYSKAEDLVKVLKGVSESIAEESKGTTTKSRASQKRDISIDAHESTNAIVITAQPDMLASLEAVIRQLDIPRKQVLVEAIIVEVLEGDGVSLGVQWYNEQGGFTQFTNGPASISQVAAGAYAAEGEEASQTKVTNPDGTITESNNPATKGDYTLLAQVLGNVSGMMFGVMKNDWGAIVQAVSSDTNSNILATPSITTIDNEEAYFIVGQEVPIITGSATGSNNNNPFQTVERQEVGIKLRVTPQINEGDAVQLIIEQEVSSVSGATGVDISINKREIKTTVMAENGATVILGGLIDEDVQESVQKVPLLGDIPILGHLFKSTTNSTRKRNLMVFLRPTIVSDSALMSEMSQAKYNYIRADQLRKHEEGLSLMSNENMPILPEWDDKLTLPPSFEEYQQSIKEQKQQDKLQEPSLEDYQKFLDAEKDKKAAEEKH</sequence>
<feature type="region of interest" description="Disordered" evidence="11">
    <location>
        <begin position="691"/>
        <end position="729"/>
    </location>
</feature>
<evidence type="ECO:0000256" key="8">
    <source>
        <dbReference type="ARBA" id="ARBA00023136"/>
    </source>
</evidence>
<reference evidence="15 16" key="1">
    <citation type="submission" date="2018-12" db="EMBL/GenBank/DDBJ databases">
        <title>Complete genome of Litorilituus sediminis.</title>
        <authorList>
            <person name="Liu A."/>
            <person name="Rong J."/>
        </authorList>
    </citation>
    <scope>NUCLEOTIDE SEQUENCE [LARGE SCALE GENOMIC DNA]</scope>
    <source>
        <strain evidence="15 16">JCM 17549</strain>
    </source>
</reference>
<keyword evidence="16" id="KW-1185">Reference proteome</keyword>
<feature type="compositionally biased region" description="Polar residues" evidence="11">
    <location>
        <begin position="425"/>
        <end position="441"/>
    </location>
</feature>
<accession>A0A4P6PDB9</accession>
<dbReference type="InterPro" id="IPR049371">
    <property type="entry name" value="GspD-like_N0"/>
</dbReference>
<keyword evidence="4" id="KW-1134">Transmembrane beta strand</keyword>
<dbReference type="PANTHER" id="PTHR30332">
    <property type="entry name" value="PROBABLE GENERAL SECRETION PATHWAY PROTEIN D"/>
    <property type="match status" value="1"/>
</dbReference>
<dbReference type="EMBL" id="CP034759">
    <property type="protein sequence ID" value="QBG37782.1"/>
    <property type="molecule type" value="Genomic_DNA"/>
</dbReference>
<dbReference type="KEGG" id="lsd:EMK97_09420"/>
<dbReference type="OrthoDB" id="9775455at2"/>
<evidence type="ECO:0000256" key="7">
    <source>
        <dbReference type="ARBA" id="ARBA00022927"/>
    </source>
</evidence>
<evidence type="ECO:0000256" key="2">
    <source>
        <dbReference type="ARBA" id="ARBA00006980"/>
    </source>
</evidence>
<dbReference type="PRINTS" id="PR00811">
    <property type="entry name" value="BCTERIALGSPD"/>
</dbReference>
<dbReference type="InterPro" id="IPR038591">
    <property type="entry name" value="NolW-like_sf"/>
</dbReference>
<evidence type="ECO:0000256" key="9">
    <source>
        <dbReference type="ARBA" id="ARBA00023237"/>
    </source>
</evidence>
<organism evidence="15 16">
    <name type="scientific">Litorilituus sediminis</name>
    <dbReference type="NCBI Taxonomy" id="718192"/>
    <lineage>
        <taxon>Bacteria</taxon>
        <taxon>Pseudomonadati</taxon>
        <taxon>Pseudomonadota</taxon>
        <taxon>Gammaproteobacteria</taxon>
        <taxon>Alteromonadales</taxon>
        <taxon>Colwelliaceae</taxon>
        <taxon>Litorilituus</taxon>
    </lineage>
</organism>
<evidence type="ECO:0000313" key="15">
    <source>
        <dbReference type="EMBL" id="QBG37782.1"/>
    </source>
</evidence>
<dbReference type="GO" id="GO:0015628">
    <property type="term" value="P:protein secretion by the type II secretion system"/>
    <property type="evidence" value="ECO:0007669"/>
    <property type="project" value="InterPro"/>
</dbReference>
<feature type="domain" description="NolW-like" evidence="13">
    <location>
        <begin position="213"/>
        <end position="282"/>
    </location>
</feature>
<dbReference type="Proteomes" id="UP000290244">
    <property type="component" value="Chromosome"/>
</dbReference>
<evidence type="ECO:0000259" key="14">
    <source>
        <dbReference type="Pfam" id="PF21305"/>
    </source>
</evidence>
<comment type="similarity">
    <text evidence="2">Belongs to the bacterial secretin family. GSP D subfamily.</text>
</comment>
<proteinExistence type="inferred from homology"/>
<comment type="subcellular location">
    <subcellularLocation>
        <location evidence="1 10">Cell outer membrane</location>
    </subcellularLocation>
</comment>
<dbReference type="NCBIfam" id="TIGR02517">
    <property type="entry name" value="type_II_gspD"/>
    <property type="match status" value="1"/>
</dbReference>
<dbReference type="InterPro" id="IPR005644">
    <property type="entry name" value="NolW-like"/>
</dbReference>
<keyword evidence="8" id="KW-0472">Membrane</keyword>
<dbReference type="Pfam" id="PF21305">
    <property type="entry name" value="type_II_gspD_N0"/>
    <property type="match status" value="1"/>
</dbReference>
<dbReference type="InterPro" id="IPR013356">
    <property type="entry name" value="T2SS_GspD"/>
</dbReference>
<feature type="domain" description="Type II/III secretion system secretin-like" evidence="12">
    <location>
        <begin position="475"/>
        <end position="635"/>
    </location>
</feature>
<dbReference type="InterPro" id="IPR050810">
    <property type="entry name" value="Bact_Secretion_Sys_Channel"/>
</dbReference>
<keyword evidence="6" id="KW-0732">Signal</keyword>
<feature type="domain" description="GspD-like N0" evidence="14">
    <location>
        <begin position="52"/>
        <end position="121"/>
    </location>
</feature>
<evidence type="ECO:0000256" key="1">
    <source>
        <dbReference type="ARBA" id="ARBA00004442"/>
    </source>
</evidence>
<keyword evidence="5" id="KW-0812">Transmembrane</keyword>
<evidence type="ECO:0000256" key="6">
    <source>
        <dbReference type="ARBA" id="ARBA00022729"/>
    </source>
</evidence>
<evidence type="ECO:0000256" key="10">
    <source>
        <dbReference type="RuleBase" id="RU004004"/>
    </source>
</evidence>
<feature type="domain" description="NolW-like" evidence="13">
    <location>
        <begin position="148"/>
        <end position="211"/>
    </location>
</feature>
<dbReference type="GO" id="GO:0009279">
    <property type="term" value="C:cell outer membrane"/>
    <property type="evidence" value="ECO:0007669"/>
    <property type="project" value="UniProtKB-SubCell"/>
</dbReference>
<feature type="region of interest" description="Disordered" evidence="11">
    <location>
        <begin position="422"/>
        <end position="441"/>
    </location>
</feature>
<dbReference type="Gene3D" id="3.30.1370.120">
    <property type="match status" value="3"/>
</dbReference>
<dbReference type="PANTHER" id="PTHR30332:SF24">
    <property type="entry name" value="SECRETIN GSPD-RELATED"/>
    <property type="match status" value="1"/>
</dbReference>